<dbReference type="SMART" id="SM00355">
    <property type="entry name" value="ZnF_C2H2"/>
    <property type="match status" value="2"/>
</dbReference>
<organism evidence="10 11">
    <name type="scientific">Microdochium bolleyi</name>
    <dbReference type="NCBI Taxonomy" id="196109"/>
    <lineage>
        <taxon>Eukaryota</taxon>
        <taxon>Fungi</taxon>
        <taxon>Dikarya</taxon>
        <taxon>Ascomycota</taxon>
        <taxon>Pezizomycotina</taxon>
        <taxon>Sordariomycetes</taxon>
        <taxon>Xylariomycetidae</taxon>
        <taxon>Xylariales</taxon>
        <taxon>Microdochiaceae</taxon>
        <taxon>Microdochium</taxon>
    </lineage>
</organism>
<name>A0A136J8S7_9PEZI</name>
<evidence type="ECO:0000256" key="7">
    <source>
        <dbReference type="PROSITE-ProRule" id="PRU00042"/>
    </source>
</evidence>
<comment type="subcellular location">
    <subcellularLocation>
        <location evidence="1">Nucleus</location>
    </subcellularLocation>
</comment>
<evidence type="ECO:0000256" key="5">
    <source>
        <dbReference type="ARBA" id="ARBA00022833"/>
    </source>
</evidence>
<keyword evidence="6" id="KW-0539">Nucleus</keyword>
<dbReference type="STRING" id="196109.A0A136J8S7"/>
<dbReference type="PANTHER" id="PTHR40626">
    <property type="entry name" value="MIP31509P"/>
    <property type="match status" value="1"/>
</dbReference>
<feature type="region of interest" description="Disordered" evidence="8">
    <location>
        <begin position="849"/>
        <end position="872"/>
    </location>
</feature>
<dbReference type="PANTHER" id="PTHR40626:SF11">
    <property type="entry name" value="ZINC FINGER PROTEIN YPR022C"/>
    <property type="match status" value="1"/>
</dbReference>
<dbReference type="GO" id="GO:0008270">
    <property type="term" value="F:zinc ion binding"/>
    <property type="evidence" value="ECO:0007669"/>
    <property type="project" value="UniProtKB-KW"/>
</dbReference>
<keyword evidence="5" id="KW-0862">Zinc</keyword>
<dbReference type="CDD" id="cd12148">
    <property type="entry name" value="fungal_TF_MHR"/>
    <property type="match status" value="1"/>
</dbReference>
<sequence length="942" mass="104594">MDSDRIGSSSLFAGDAYHYSNGSTASSLSSTIAGYKRASRKNAPRRFACDWPGCDKVYSRSEHLQRHILNHAPREIYACDEPGCDHKFVRSDLLARHKKRHSPTYIPRTRNSSIADNAVAARAAAAAAAAVGGGARAASNSPKHESDSSSMDAMTGFVDPLHSVPGVNQQRHMSFDHSYEQPYEQQFVQNPHTYEVSFSIPAYTTRPTSSIPSQIPADRPITPMSGFPEQVPTSMWEGVSSHQLDALSLGVPTYIQRSAPNQPYSAEYVSEHESQGGPRGSLSIVQEDFAGWLFDSQRAQNGQAWAALRSEDSGESAYDSSIYYDHDSMSGSSQQDATPAVASTIDNGQQCRFRRDEIIRWIRSFLRKQPTYQPLLPTILQGTDQGDIPSLSMDVFLSLLENFWRCVSPWLPIVHQPSFSHAKCPVALLLAMIAMGASQVETDQTGIPTCELRALGDVIITCLRWEILTAHEASPPIELWVAQALLLVEFYEKMYSTRKLHERASVYHTATITLLRRGSPFIGQPAADSPTRQQHQHCRSDCSPAVDSQSAWTRWAETEAMHRVVYGAFMMDIAHASMFGHTADMAPQEIRLPLPCDDRLWTAPHAQAFRQIDMNLKSYGTQSPEPFLLALKNAIHGKEISTHPFGRMIIMCGLLSVGWHLRNRETHLKWLDLQSSSAATREQWSRMLLRAFDSWKTSYDRTLSVPGAAFQAPHNGSRGLPGQANGLIESAALLYHLSRVSLYANIVDCQVYAGVKHVLGREISSRRYASTASRMRSWAMQPSTRFAVLHSFKLLRHLLLDNWASGATQGMLHEDTRPRTTPDPHQPWAIYYATMCIWSFVRAHAQARQDDHNVSPRRAQRQPQLPSTASTAATAGTSAMEYLSRVAALHDLDADTAASGLLSGGLPHLLDFVMSTVLADARTELLQEAYQHLAACREVLGR</sequence>
<evidence type="ECO:0000256" key="1">
    <source>
        <dbReference type="ARBA" id="ARBA00004123"/>
    </source>
</evidence>
<dbReference type="PROSITE" id="PS00028">
    <property type="entry name" value="ZINC_FINGER_C2H2_1"/>
    <property type="match status" value="2"/>
</dbReference>
<keyword evidence="2" id="KW-0479">Metal-binding</keyword>
<dbReference type="FunCoup" id="A0A136J8S7">
    <property type="interactions" value="17"/>
</dbReference>
<dbReference type="GO" id="GO:0000981">
    <property type="term" value="F:DNA-binding transcription factor activity, RNA polymerase II-specific"/>
    <property type="evidence" value="ECO:0007669"/>
    <property type="project" value="InterPro"/>
</dbReference>
<evidence type="ECO:0000259" key="9">
    <source>
        <dbReference type="PROSITE" id="PS50157"/>
    </source>
</evidence>
<feature type="domain" description="C2H2-type" evidence="9">
    <location>
        <begin position="77"/>
        <end position="102"/>
    </location>
</feature>
<dbReference type="AlphaFoldDB" id="A0A136J8S7"/>
<dbReference type="InterPro" id="IPR007219">
    <property type="entry name" value="XnlR_reg_dom"/>
</dbReference>
<keyword evidence="11" id="KW-1185">Reference proteome</keyword>
<dbReference type="InterPro" id="IPR036236">
    <property type="entry name" value="Znf_C2H2_sf"/>
</dbReference>
<gene>
    <name evidence="10" type="ORF">Micbo1qcDRAFT_233041</name>
</gene>
<protein>
    <submittedName>
        <fullName evidence="10">Fungal-specific transcription factor domain-domain-containing protein</fullName>
    </submittedName>
</protein>
<evidence type="ECO:0000256" key="3">
    <source>
        <dbReference type="ARBA" id="ARBA00022737"/>
    </source>
</evidence>
<dbReference type="SUPFAM" id="SSF57667">
    <property type="entry name" value="beta-beta-alpha zinc fingers"/>
    <property type="match status" value="1"/>
</dbReference>
<accession>A0A136J8S7</accession>
<dbReference type="GO" id="GO:0005634">
    <property type="term" value="C:nucleus"/>
    <property type="evidence" value="ECO:0007669"/>
    <property type="project" value="UniProtKB-SubCell"/>
</dbReference>
<dbReference type="InParanoid" id="A0A136J8S7"/>
<dbReference type="Pfam" id="PF00096">
    <property type="entry name" value="zf-C2H2"/>
    <property type="match status" value="2"/>
</dbReference>
<dbReference type="EMBL" id="KQ964248">
    <property type="protein sequence ID" value="KXJ93564.1"/>
    <property type="molecule type" value="Genomic_DNA"/>
</dbReference>
<reference evidence="11" key="1">
    <citation type="submission" date="2016-02" db="EMBL/GenBank/DDBJ databases">
        <title>Draft genome sequence of Microdochium bolleyi, a fungal endophyte of beachgrass.</title>
        <authorList>
            <consortium name="DOE Joint Genome Institute"/>
            <person name="David A.S."/>
            <person name="May G."/>
            <person name="Haridas S."/>
            <person name="Lim J."/>
            <person name="Wang M."/>
            <person name="Labutti K."/>
            <person name="Lipzen A."/>
            <person name="Barry K."/>
            <person name="Grigoriev I.V."/>
        </authorList>
    </citation>
    <scope>NUCLEOTIDE SEQUENCE [LARGE SCALE GENOMIC DNA]</scope>
    <source>
        <strain evidence="11">J235TASD1</strain>
    </source>
</reference>
<proteinExistence type="predicted"/>
<dbReference type="Proteomes" id="UP000070501">
    <property type="component" value="Unassembled WGS sequence"/>
</dbReference>
<evidence type="ECO:0000256" key="6">
    <source>
        <dbReference type="ARBA" id="ARBA00023242"/>
    </source>
</evidence>
<evidence type="ECO:0000256" key="8">
    <source>
        <dbReference type="SAM" id="MobiDB-lite"/>
    </source>
</evidence>
<dbReference type="InterPro" id="IPR013087">
    <property type="entry name" value="Znf_C2H2_type"/>
</dbReference>
<dbReference type="GO" id="GO:0006351">
    <property type="term" value="P:DNA-templated transcription"/>
    <property type="evidence" value="ECO:0007669"/>
    <property type="project" value="InterPro"/>
</dbReference>
<evidence type="ECO:0000256" key="2">
    <source>
        <dbReference type="ARBA" id="ARBA00022723"/>
    </source>
</evidence>
<dbReference type="OrthoDB" id="1405595at2759"/>
<dbReference type="Pfam" id="PF04082">
    <property type="entry name" value="Fungal_trans"/>
    <property type="match status" value="1"/>
</dbReference>
<dbReference type="GO" id="GO:0000978">
    <property type="term" value="F:RNA polymerase II cis-regulatory region sequence-specific DNA binding"/>
    <property type="evidence" value="ECO:0007669"/>
    <property type="project" value="InterPro"/>
</dbReference>
<dbReference type="Gene3D" id="3.30.160.60">
    <property type="entry name" value="Classic Zinc Finger"/>
    <property type="match status" value="2"/>
</dbReference>
<evidence type="ECO:0000313" key="10">
    <source>
        <dbReference type="EMBL" id="KXJ93564.1"/>
    </source>
</evidence>
<dbReference type="InterPro" id="IPR051059">
    <property type="entry name" value="VerF-like"/>
</dbReference>
<evidence type="ECO:0000256" key="4">
    <source>
        <dbReference type="ARBA" id="ARBA00022771"/>
    </source>
</evidence>
<dbReference type="PROSITE" id="PS50157">
    <property type="entry name" value="ZINC_FINGER_C2H2_2"/>
    <property type="match status" value="2"/>
</dbReference>
<feature type="domain" description="C2H2-type" evidence="9">
    <location>
        <begin position="47"/>
        <end position="76"/>
    </location>
</feature>
<keyword evidence="3" id="KW-0677">Repeat</keyword>
<keyword evidence="4 7" id="KW-0863">Zinc-finger</keyword>
<dbReference type="GO" id="GO:0000785">
    <property type="term" value="C:chromatin"/>
    <property type="evidence" value="ECO:0007669"/>
    <property type="project" value="TreeGrafter"/>
</dbReference>
<evidence type="ECO:0000313" key="11">
    <source>
        <dbReference type="Proteomes" id="UP000070501"/>
    </source>
</evidence>